<gene>
    <name evidence="2" type="ORF">SCF082_LOCUS5868</name>
</gene>
<dbReference type="Proteomes" id="UP001642464">
    <property type="component" value="Unassembled WGS sequence"/>
</dbReference>
<proteinExistence type="predicted"/>
<feature type="compositionally biased region" description="Basic and acidic residues" evidence="1">
    <location>
        <begin position="23"/>
        <end position="38"/>
    </location>
</feature>
<dbReference type="SUPFAM" id="SSF54001">
    <property type="entry name" value="Cysteine proteinases"/>
    <property type="match status" value="1"/>
</dbReference>
<dbReference type="EMBL" id="CAXAMM010003218">
    <property type="protein sequence ID" value="CAK8998976.1"/>
    <property type="molecule type" value="Genomic_DNA"/>
</dbReference>
<name>A0ABP0IAN4_9DINO</name>
<feature type="region of interest" description="Disordered" evidence="1">
    <location>
        <begin position="19"/>
        <end position="70"/>
    </location>
</feature>
<organism evidence="2 3">
    <name type="scientific">Durusdinium trenchii</name>
    <dbReference type="NCBI Taxonomy" id="1381693"/>
    <lineage>
        <taxon>Eukaryota</taxon>
        <taxon>Sar</taxon>
        <taxon>Alveolata</taxon>
        <taxon>Dinophyceae</taxon>
        <taxon>Suessiales</taxon>
        <taxon>Symbiodiniaceae</taxon>
        <taxon>Durusdinium</taxon>
    </lineage>
</organism>
<feature type="non-terminal residue" evidence="2">
    <location>
        <position position="1"/>
    </location>
</feature>
<feature type="region of interest" description="Disordered" evidence="1">
    <location>
        <begin position="597"/>
        <end position="639"/>
    </location>
</feature>
<evidence type="ECO:0000256" key="1">
    <source>
        <dbReference type="SAM" id="MobiDB-lite"/>
    </source>
</evidence>
<feature type="compositionally biased region" description="Low complexity" evidence="1">
    <location>
        <begin position="48"/>
        <end position="63"/>
    </location>
</feature>
<dbReference type="InterPro" id="IPR038765">
    <property type="entry name" value="Papain-like_cys_pep_sf"/>
</dbReference>
<evidence type="ECO:0000313" key="3">
    <source>
        <dbReference type="Proteomes" id="UP001642464"/>
    </source>
</evidence>
<evidence type="ECO:0000313" key="2">
    <source>
        <dbReference type="EMBL" id="CAK8998976.1"/>
    </source>
</evidence>
<protein>
    <submittedName>
        <fullName evidence="2">LINE-1 reverse transcriptase-like</fullName>
    </submittedName>
</protein>
<comment type="caution">
    <text evidence="2">The sequence shown here is derived from an EMBL/GenBank/DDBJ whole genome shotgun (WGS) entry which is preliminary data.</text>
</comment>
<sequence length="683" mass="76841">TDGDRLSQVGQAFLNMLVSQEEMDLHPHEKRARRDDAPRSMQRRRQTRQSSPPRSEMTRSTSSTRDEEPLQVTKLCRLMGQLLVRHEDSLNSVSTQDSYVMFFQRGNSGVVPLLLRAANQWRDLPLDQIQMPLRSYLIQAILTELVIRFQKLKTQLEDPGTKAAAVKSLTILEDLSFPYLMWHAQQQRLVVSQSSPISWTTMESHLGLMQQAFQEPSNCVRFFAMASAQSQADVIPWKLQISLRNDSLSSLMRQLTGSSLWHLIGYSGYPPSSKGEEMKRQWIDKLLVMQCANTSNWCYANAGLVTMFWSLLHSSSFDEYTFRTAWEAVQGLLPSVTADETVDLASHSRLVELFQGKPHGEQRDIGEFISEALLWCKSSRLSQAWERRFEASGSCSCYESGSDFQPIALVHLFELDKKRVTLTELLTPWLHCHSMTTAFTNLHGPKVFFLDRLIDSTRLLGHFNFVEFLEPVLLPFFVREGLELRWVAHHVVACVAHLGDSLKGHFRALLKDPRSGKLWLCDDHQPPSPVSEVPEFMHTRGILFWMLPISMGDDSDEDAPLNAPVCFTAPGLGRDGVPFGLGRHALALHSAAGATASHLDTEVPPSQSLEAEPGCKDSTSRSTPPQMLMDMPMWDDSGNRNLADTRQLSGLNRARGSTNPDDAALDDLLGRLRAADASIDRLL</sequence>
<feature type="non-terminal residue" evidence="2">
    <location>
        <position position="683"/>
    </location>
</feature>
<keyword evidence="3" id="KW-1185">Reference proteome</keyword>
<reference evidence="2 3" key="1">
    <citation type="submission" date="2024-02" db="EMBL/GenBank/DDBJ databases">
        <authorList>
            <person name="Chen Y."/>
            <person name="Shah S."/>
            <person name="Dougan E. K."/>
            <person name="Thang M."/>
            <person name="Chan C."/>
        </authorList>
    </citation>
    <scope>NUCLEOTIDE SEQUENCE [LARGE SCALE GENOMIC DNA]</scope>
</reference>
<accession>A0ABP0IAN4</accession>